<dbReference type="AlphaFoldDB" id="A0A087E7P1"/>
<name>A0A087E7P1_9BIFI</name>
<comment type="caution">
    <text evidence="2">The sequence shown here is derived from an EMBL/GenBank/DDBJ whole genome shotgun (WGS) entry which is preliminary data.</text>
</comment>
<feature type="region of interest" description="Disordered" evidence="1">
    <location>
        <begin position="1"/>
        <end position="39"/>
    </location>
</feature>
<proteinExistence type="predicted"/>
<dbReference type="Proteomes" id="UP000029055">
    <property type="component" value="Unassembled WGS sequence"/>
</dbReference>
<organism evidence="2 3">
    <name type="scientific">Bifidobacterium subtile</name>
    <dbReference type="NCBI Taxonomy" id="77635"/>
    <lineage>
        <taxon>Bacteria</taxon>
        <taxon>Bacillati</taxon>
        <taxon>Actinomycetota</taxon>
        <taxon>Actinomycetes</taxon>
        <taxon>Bifidobacteriales</taxon>
        <taxon>Bifidobacteriaceae</taxon>
        <taxon>Bifidobacterium</taxon>
    </lineage>
</organism>
<evidence type="ECO:0000313" key="3">
    <source>
        <dbReference type="Proteomes" id="UP000029055"/>
    </source>
</evidence>
<protein>
    <submittedName>
        <fullName evidence="2">Uncharacterized protein</fullName>
    </submittedName>
</protein>
<dbReference type="STRING" id="77635.BISU_0269"/>
<evidence type="ECO:0000313" key="2">
    <source>
        <dbReference type="EMBL" id="KFJ03792.1"/>
    </source>
</evidence>
<gene>
    <name evidence="2" type="ORF">BISU_0269</name>
</gene>
<sequence length="69" mass="7159">MASGRPQAQQCDGLTAPARESRDGSTLGAARRRGEAEPSAIAADQRAVMLRKVDIALAGFEGSGMIRSS</sequence>
<evidence type="ECO:0000256" key="1">
    <source>
        <dbReference type="SAM" id="MobiDB-lite"/>
    </source>
</evidence>
<dbReference type="EMBL" id="JGZR01000006">
    <property type="protein sequence ID" value="KFJ03792.1"/>
    <property type="molecule type" value="Genomic_DNA"/>
</dbReference>
<keyword evidence="3" id="KW-1185">Reference proteome</keyword>
<reference evidence="2 3" key="1">
    <citation type="submission" date="2014-03" db="EMBL/GenBank/DDBJ databases">
        <title>Genomics of Bifidobacteria.</title>
        <authorList>
            <person name="Ventura M."/>
            <person name="Milani C."/>
            <person name="Lugli G.A."/>
        </authorList>
    </citation>
    <scope>NUCLEOTIDE SEQUENCE [LARGE SCALE GENOMIC DNA]</scope>
    <source>
        <strain evidence="2 3">LMG 11597</strain>
    </source>
</reference>
<feature type="compositionally biased region" description="Polar residues" evidence="1">
    <location>
        <begin position="1"/>
        <end position="12"/>
    </location>
</feature>
<accession>A0A087E7P1</accession>